<evidence type="ECO:0000259" key="1">
    <source>
        <dbReference type="Pfam" id="PF20557"/>
    </source>
</evidence>
<dbReference type="Pfam" id="PF20557">
    <property type="entry name" value="DnaT_2"/>
    <property type="match status" value="1"/>
</dbReference>
<reference evidence="2 3" key="1">
    <citation type="submission" date="2020-10" db="EMBL/GenBank/DDBJ databases">
        <title>Novel bacteriophages targeting Providencia spp. as potential agents for phage therapy.</title>
        <authorList>
            <person name="Rakov C."/>
            <person name="Alkalay-Oren S."/>
            <person name="Coppenhagen-Glazer S."/>
            <person name="Hazan R."/>
        </authorList>
    </citation>
    <scope>NUCLEOTIDE SEQUENCE [LARGE SCALE GENOMIC DNA]</scope>
</reference>
<name>A0A7S9SWS8_9CAUD</name>
<keyword evidence="3" id="KW-1185">Reference proteome</keyword>
<accession>A0A7S9SWS8</accession>
<feature type="domain" description="Putative DnaT-like" evidence="1">
    <location>
        <begin position="2"/>
        <end position="145"/>
    </location>
</feature>
<dbReference type="KEGG" id="vg:77951633"/>
<dbReference type="GeneID" id="77951633"/>
<dbReference type="EMBL" id="MW057861">
    <property type="protein sequence ID" value="QPI18523.1"/>
    <property type="molecule type" value="Genomic_DNA"/>
</dbReference>
<evidence type="ECO:0000313" key="3">
    <source>
        <dbReference type="Proteomes" id="UP000594422"/>
    </source>
</evidence>
<organism evidence="2 3">
    <name type="scientific">Providencia phage PSTCR7</name>
    <dbReference type="NCBI Taxonomy" id="2783549"/>
    <lineage>
        <taxon>Viruses</taxon>
        <taxon>Duplodnaviria</taxon>
        <taxon>Heunggongvirae</taxon>
        <taxon>Uroviricota</taxon>
        <taxon>Caudoviricetes</taxon>
        <taxon>Craquatrovirus</taxon>
        <taxon>Craquatrovirus PSTCR7</taxon>
    </lineage>
</organism>
<sequence>MESYVNVNQVNEYAKARGIPFPEDPIVASQRLILATELFESYESKFKGLRTDPDQDLSWPRTNVRVRGRLISDSIVPNNIKNAVCQLACDIKTPKEIEEEGQDSKFAIKRTKTDVLETEYAVGMYPQFELSDTYSKFQIQMKDYMNGSFGNCMVIV</sequence>
<protein>
    <recommendedName>
        <fullName evidence="1">Putative DnaT-like domain-containing protein</fullName>
    </recommendedName>
</protein>
<evidence type="ECO:0000313" key="2">
    <source>
        <dbReference type="EMBL" id="QPI18523.1"/>
    </source>
</evidence>
<dbReference type="Proteomes" id="UP000594422">
    <property type="component" value="Segment"/>
</dbReference>
<proteinExistence type="predicted"/>
<dbReference type="InterPro" id="IPR046787">
    <property type="entry name" value="DnaT_2"/>
</dbReference>
<dbReference type="RefSeq" id="YP_010675310.1">
    <property type="nucleotide sequence ID" value="NC_071001.1"/>
</dbReference>